<feature type="transmembrane region" description="Helical" evidence="1">
    <location>
        <begin position="268"/>
        <end position="291"/>
    </location>
</feature>
<feature type="domain" description="Acyltransferase 3" evidence="2">
    <location>
        <begin position="19"/>
        <end position="356"/>
    </location>
</feature>
<dbReference type="GO" id="GO:0016747">
    <property type="term" value="F:acyltransferase activity, transferring groups other than amino-acyl groups"/>
    <property type="evidence" value="ECO:0007669"/>
    <property type="project" value="InterPro"/>
</dbReference>
<evidence type="ECO:0000259" key="2">
    <source>
        <dbReference type="Pfam" id="PF01757"/>
    </source>
</evidence>
<feature type="transmembrane region" description="Helical" evidence="1">
    <location>
        <begin position="91"/>
        <end position="110"/>
    </location>
</feature>
<dbReference type="Proteomes" id="UP000240357">
    <property type="component" value="Unassembled WGS sequence"/>
</dbReference>
<sequence length="394" mass="44725">MIQNSNSTFIDSKKHLLILDALRGLAAIMVVTMHTFELFCEGDYHKLFINHGYLAVDFFFMLSGYVMAHAYDDRWNKMTVVDFCKRRLIRLHPLIILGMTFGALLFYSQASAVFPKIAGTPVWQLVMITGVGYSLIPIPPAMDIRGWNEMHPLNGPAWSLFFEYLANILHVFILRKLPNLVLSLFVFMAAVALFHLAITKTSGDLIGGWSLEPEQLRIGFTRLLFPYMAGMLLRRTVKIGSNKRTFLLTSALLVLVLSFPRVGGHEHLWLNGLYEALIIVLVFPLIIYLGAIGEVKGVRSQKVCTFLGDISYPLYITHFPFVCVYYAWITNNKTPLAQGALIGILLIIGAIALAYAALKMYDLPIRKWLARQFIYTKDKKLPPTRYLQKQGRKL</sequence>
<feature type="transmembrane region" description="Helical" evidence="1">
    <location>
        <begin position="52"/>
        <end position="71"/>
    </location>
</feature>
<evidence type="ECO:0000313" key="4">
    <source>
        <dbReference type="Proteomes" id="UP000240357"/>
    </source>
</evidence>
<keyword evidence="4" id="KW-1185">Reference proteome</keyword>
<feature type="transmembrane region" description="Helical" evidence="1">
    <location>
        <begin position="180"/>
        <end position="198"/>
    </location>
</feature>
<dbReference type="InterPro" id="IPR002656">
    <property type="entry name" value="Acyl_transf_3_dom"/>
</dbReference>
<feature type="transmembrane region" description="Helical" evidence="1">
    <location>
        <begin position="312"/>
        <end position="329"/>
    </location>
</feature>
<name>A0A2T2YA30_9BACT</name>
<keyword evidence="3" id="KW-0012">Acyltransferase</keyword>
<feature type="transmembrane region" description="Helical" evidence="1">
    <location>
        <begin position="335"/>
        <end position="358"/>
    </location>
</feature>
<reference evidence="3 4" key="1">
    <citation type="submission" date="2018-03" db="EMBL/GenBank/DDBJ databases">
        <title>Adhaeribacter sp. HMF7605 Genome sequencing and assembly.</title>
        <authorList>
            <person name="Kang H."/>
            <person name="Kang J."/>
            <person name="Cha I."/>
            <person name="Kim H."/>
            <person name="Joh K."/>
        </authorList>
    </citation>
    <scope>NUCLEOTIDE SEQUENCE [LARGE SCALE GENOMIC DNA]</scope>
    <source>
        <strain evidence="3 4">HMF7605</strain>
    </source>
</reference>
<accession>A0A2T2YA30</accession>
<dbReference type="RefSeq" id="WP_106925935.1">
    <property type="nucleotide sequence ID" value="NZ_PYFT01000001.1"/>
</dbReference>
<feature type="transmembrane region" description="Helical" evidence="1">
    <location>
        <begin position="117"/>
        <end position="136"/>
    </location>
</feature>
<feature type="transmembrane region" description="Helical" evidence="1">
    <location>
        <begin position="218"/>
        <end position="233"/>
    </location>
</feature>
<feature type="transmembrane region" description="Helical" evidence="1">
    <location>
        <begin position="245"/>
        <end position="262"/>
    </location>
</feature>
<feature type="transmembrane region" description="Helical" evidence="1">
    <location>
        <begin position="21"/>
        <end position="40"/>
    </location>
</feature>
<dbReference type="OrthoDB" id="9796461at2"/>
<comment type="caution">
    <text evidence="3">The sequence shown here is derived from an EMBL/GenBank/DDBJ whole genome shotgun (WGS) entry which is preliminary data.</text>
</comment>
<dbReference type="AlphaFoldDB" id="A0A2T2YA30"/>
<dbReference type="Pfam" id="PF01757">
    <property type="entry name" value="Acyl_transf_3"/>
    <property type="match status" value="1"/>
</dbReference>
<evidence type="ECO:0000256" key="1">
    <source>
        <dbReference type="SAM" id="Phobius"/>
    </source>
</evidence>
<proteinExistence type="predicted"/>
<keyword evidence="3" id="KW-0808">Transferase</keyword>
<dbReference type="PANTHER" id="PTHR23028">
    <property type="entry name" value="ACETYLTRANSFERASE"/>
    <property type="match status" value="1"/>
</dbReference>
<dbReference type="EMBL" id="PYFT01000001">
    <property type="protein sequence ID" value="PSR52375.1"/>
    <property type="molecule type" value="Genomic_DNA"/>
</dbReference>
<dbReference type="InterPro" id="IPR050879">
    <property type="entry name" value="Acyltransferase_3"/>
</dbReference>
<evidence type="ECO:0000313" key="3">
    <source>
        <dbReference type="EMBL" id="PSR52375.1"/>
    </source>
</evidence>
<keyword evidence="1" id="KW-0472">Membrane</keyword>
<gene>
    <name evidence="3" type="ORF">AHMF7605_01965</name>
</gene>
<keyword evidence="1" id="KW-0812">Transmembrane</keyword>
<keyword evidence="1" id="KW-1133">Transmembrane helix</keyword>
<protein>
    <submittedName>
        <fullName evidence="3">Acyltransferase</fullName>
    </submittedName>
</protein>
<organism evidence="3 4">
    <name type="scientific">Adhaeribacter arboris</name>
    <dbReference type="NCBI Taxonomy" id="2072846"/>
    <lineage>
        <taxon>Bacteria</taxon>
        <taxon>Pseudomonadati</taxon>
        <taxon>Bacteroidota</taxon>
        <taxon>Cytophagia</taxon>
        <taxon>Cytophagales</taxon>
        <taxon>Hymenobacteraceae</taxon>
        <taxon>Adhaeribacter</taxon>
    </lineage>
</organism>
<dbReference type="PANTHER" id="PTHR23028:SF134">
    <property type="entry name" value="PUTATIVE (AFU_ORTHOLOGUE AFUA_4G08520)-RELATED"/>
    <property type="match status" value="1"/>
</dbReference>